<dbReference type="GO" id="GO:0005886">
    <property type="term" value="C:plasma membrane"/>
    <property type="evidence" value="ECO:0007669"/>
    <property type="project" value="UniProtKB-SubCell"/>
</dbReference>
<dbReference type="AlphaFoldDB" id="A0A917BP92"/>
<dbReference type="PANTHER" id="PTHR30213">
    <property type="entry name" value="INNER MEMBRANE PROTEIN YHJD"/>
    <property type="match status" value="1"/>
</dbReference>
<evidence type="ECO:0000313" key="9">
    <source>
        <dbReference type="Proteomes" id="UP000649179"/>
    </source>
</evidence>
<evidence type="ECO:0000256" key="2">
    <source>
        <dbReference type="ARBA" id="ARBA00022475"/>
    </source>
</evidence>
<keyword evidence="3 7" id="KW-0812">Transmembrane</keyword>
<evidence type="ECO:0000256" key="4">
    <source>
        <dbReference type="ARBA" id="ARBA00022989"/>
    </source>
</evidence>
<evidence type="ECO:0000256" key="3">
    <source>
        <dbReference type="ARBA" id="ARBA00022692"/>
    </source>
</evidence>
<evidence type="ECO:0000256" key="5">
    <source>
        <dbReference type="ARBA" id="ARBA00023136"/>
    </source>
</evidence>
<reference evidence="8" key="1">
    <citation type="journal article" date="2014" name="Int. J. Syst. Evol. Microbiol.">
        <title>Complete genome sequence of Corynebacterium casei LMG S-19264T (=DSM 44701T), isolated from a smear-ripened cheese.</title>
        <authorList>
            <consortium name="US DOE Joint Genome Institute (JGI-PGF)"/>
            <person name="Walter F."/>
            <person name="Albersmeier A."/>
            <person name="Kalinowski J."/>
            <person name="Ruckert C."/>
        </authorList>
    </citation>
    <scope>NUCLEOTIDE SEQUENCE</scope>
    <source>
        <strain evidence="8">CGMCC 1.16067</strain>
    </source>
</reference>
<keyword evidence="2" id="KW-1003">Cell membrane</keyword>
<dbReference type="Proteomes" id="UP000649179">
    <property type="component" value="Unassembled WGS sequence"/>
</dbReference>
<dbReference type="PANTHER" id="PTHR30213:SF1">
    <property type="entry name" value="INNER MEMBRANE PROTEIN YHJD"/>
    <property type="match status" value="1"/>
</dbReference>
<feature type="transmembrane region" description="Helical" evidence="7">
    <location>
        <begin position="146"/>
        <end position="165"/>
    </location>
</feature>
<keyword evidence="4 7" id="KW-1133">Transmembrane helix</keyword>
<reference evidence="8" key="2">
    <citation type="submission" date="2020-09" db="EMBL/GenBank/DDBJ databases">
        <authorList>
            <person name="Sun Q."/>
            <person name="Zhou Y."/>
        </authorList>
    </citation>
    <scope>NUCLEOTIDE SEQUENCE</scope>
    <source>
        <strain evidence="8">CGMCC 1.16067</strain>
    </source>
</reference>
<dbReference type="RefSeq" id="WP_188779953.1">
    <property type="nucleotide sequence ID" value="NZ_BMKQ01000001.1"/>
</dbReference>
<comment type="caution">
    <text evidence="8">The sequence shown here is derived from an EMBL/GenBank/DDBJ whole genome shotgun (WGS) entry which is preliminary data.</text>
</comment>
<evidence type="ECO:0000313" key="8">
    <source>
        <dbReference type="EMBL" id="GGF48959.1"/>
    </source>
</evidence>
<dbReference type="EMBL" id="BMKQ01000001">
    <property type="protein sequence ID" value="GGF48959.1"/>
    <property type="molecule type" value="Genomic_DNA"/>
</dbReference>
<dbReference type="Pfam" id="PF03631">
    <property type="entry name" value="Virul_fac_BrkB"/>
    <property type="match status" value="1"/>
</dbReference>
<proteinExistence type="predicted"/>
<evidence type="ECO:0000256" key="1">
    <source>
        <dbReference type="ARBA" id="ARBA00004651"/>
    </source>
</evidence>
<feature type="transmembrane region" description="Helical" evidence="7">
    <location>
        <begin position="207"/>
        <end position="227"/>
    </location>
</feature>
<evidence type="ECO:0000256" key="6">
    <source>
        <dbReference type="SAM" id="MobiDB-lite"/>
    </source>
</evidence>
<dbReference type="InterPro" id="IPR017039">
    <property type="entry name" value="Virul_fac_BrkB"/>
</dbReference>
<evidence type="ECO:0008006" key="10">
    <source>
        <dbReference type="Google" id="ProtNLM"/>
    </source>
</evidence>
<feature type="region of interest" description="Disordered" evidence="6">
    <location>
        <begin position="322"/>
        <end position="351"/>
    </location>
</feature>
<organism evidence="8 9">
    <name type="scientific">Marmoricola endophyticus</name>
    <dbReference type="NCBI Taxonomy" id="2040280"/>
    <lineage>
        <taxon>Bacteria</taxon>
        <taxon>Bacillati</taxon>
        <taxon>Actinomycetota</taxon>
        <taxon>Actinomycetes</taxon>
        <taxon>Propionibacteriales</taxon>
        <taxon>Nocardioidaceae</taxon>
        <taxon>Marmoricola</taxon>
    </lineage>
</organism>
<name>A0A917BP92_9ACTN</name>
<comment type="subcellular location">
    <subcellularLocation>
        <location evidence="1">Cell membrane</location>
        <topology evidence="1">Multi-pass membrane protein</topology>
    </subcellularLocation>
</comment>
<gene>
    <name evidence="8" type="ORF">GCM10011519_23700</name>
</gene>
<accession>A0A917BP92</accession>
<evidence type="ECO:0000256" key="7">
    <source>
        <dbReference type="SAM" id="Phobius"/>
    </source>
</evidence>
<sequence>MAGVADSLDGFQRRHTVIGFPLAVTYKFFDDQSNYLAATITYYTFAAIFPLLLISSQILGFVLQGNPDLQKQVLDSTLSQFPIVGTQLGTPEGLSGSTVAVVIGSFTSLYGVLGLGQAAQNAIYVAWAVPRNSRPNPFLARLHSTWLFMLAGLVVIAVASLGSVAANADVFGVNFNVGVRVLFDLVAVVLIAAVFAVLTNVATPQRLGWLQLVPGALVTAVLWQVLQRGGSAYVTHVINRASDVNKVFALTLGLLALIYIAAVMAVIGVQINVVLAKRLWPRALLTPFTDSVELTDADKRAYTAYAKAQRHKGFERIRIFFDPSPREQERHGAEPEPKGWVEEARERTPQP</sequence>
<keyword evidence="9" id="KW-1185">Reference proteome</keyword>
<feature type="transmembrane region" description="Helical" evidence="7">
    <location>
        <begin position="40"/>
        <end position="63"/>
    </location>
</feature>
<protein>
    <recommendedName>
        <fullName evidence="10">YihY/virulence factor BrkB family protein</fullName>
    </recommendedName>
</protein>
<feature type="transmembrane region" description="Helical" evidence="7">
    <location>
        <begin position="177"/>
        <end position="198"/>
    </location>
</feature>
<feature type="transmembrane region" description="Helical" evidence="7">
    <location>
        <begin position="247"/>
        <end position="275"/>
    </location>
</feature>
<keyword evidence="5 7" id="KW-0472">Membrane</keyword>